<dbReference type="Proteomes" id="UP000018458">
    <property type="component" value="Unassembled WGS sequence"/>
</dbReference>
<dbReference type="RefSeq" id="WP_009143744.1">
    <property type="nucleotide sequence ID" value="NZ_GL831035.1"/>
</dbReference>
<evidence type="ECO:0000259" key="2">
    <source>
        <dbReference type="Pfam" id="PF26107"/>
    </source>
</evidence>
<name>E8LLF6_SUCHY</name>
<proteinExistence type="predicted"/>
<evidence type="ECO:0000313" key="4">
    <source>
        <dbReference type="EMBL" id="EFY06638.1"/>
    </source>
</evidence>
<dbReference type="OrthoDB" id="9807255at2"/>
<evidence type="ECO:0000259" key="1">
    <source>
        <dbReference type="Pfam" id="PF13280"/>
    </source>
</evidence>
<feature type="domain" description="WYL" evidence="1">
    <location>
        <begin position="146"/>
        <end position="212"/>
    </location>
</feature>
<dbReference type="Pfam" id="PF26107">
    <property type="entry name" value="BrxR_CTD"/>
    <property type="match status" value="1"/>
</dbReference>
<dbReference type="Pfam" id="PF13280">
    <property type="entry name" value="WYL"/>
    <property type="match status" value="1"/>
</dbReference>
<organism evidence="4 5">
    <name type="scientific">Succinatimonas hippei (strain DSM 22608 / JCM 16073 / KCTC 15190 / YIT 12066)</name>
    <dbReference type="NCBI Taxonomy" id="762983"/>
    <lineage>
        <taxon>Bacteria</taxon>
        <taxon>Pseudomonadati</taxon>
        <taxon>Pseudomonadota</taxon>
        <taxon>Gammaproteobacteria</taxon>
        <taxon>Aeromonadales</taxon>
        <taxon>Succinivibrionaceae</taxon>
        <taxon>Succinatimonas</taxon>
    </lineage>
</organism>
<dbReference type="InterPro" id="IPR016634">
    <property type="entry name" value="CapW-like"/>
</dbReference>
<dbReference type="AlphaFoldDB" id="E8LLF6"/>
<dbReference type="STRING" id="762983.HMPREF9444_01571"/>
<feature type="domain" description="DNA-binding transcriptional repressor CapW winged helix-turn-helix" evidence="3">
    <location>
        <begin position="23"/>
        <end position="99"/>
    </location>
</feature>
<comment type="caution">
    <text evidence="4">The sequence shown here is derived from an EMBL/GenBank/DDBJ whole genome shotgun (WGS) entry which is preliminary data.</text>
</comment>
<dbReference type="PIRSF" id="PIRSF015558">
    <property type="entry name" value="Txn_reg_DeoR_prd"/>
    <property type="match status" value="1"/>
</dbReference>
<sequence length="328" mass="38002">MNRNIKENDSNIEKDNRSYNKWNQARRLEFIDFRLSCDGRINRKDLVDFFSISVPQASLDLSKYQEMVENSDPPRTNLKYDRHSKVYVRTDDFKPLFPNVCSPQSYLNDLLNYAQGDLNQSRNFFGFIPNVALATFCPPQRNINSEVLFNIVNAIRTHKAVHIAYRSLKTINPADHLVAPHGLAFDGLRWHVRAYCYDHHGFRDYVLSRIVHCAIPEILAPDDRFPDPLGNGFREVGTSAEDDKEWNEFIDLILKANPDLPESARRVVEFDYGMEENGTVCYPCRRALLFYVLQWLRLTKADAALPPEQRLIVLDNESEVYRRLAGGN</sequence>
<evidence type="ECO:0000313" key="5">
    <source>
        <dbReference type="Proteomes" id="UP000018458"/>
    </source>
</evidence>
<dbReference type="PANTHER" id="PTHR34580">
    <property type="match status" value="1"/>
</dbReference>
<dbReference type="InterPro" id="IPR051534">
    <property type="entry name" value="CBASS_pafABC_assoc_protein"/>
</dbReference>
<keyword evidence="5" id="KW-1185">Reference proteome</keyword>
<accession>E8LLF6</accession>
<dbReference type="InterPro" id="IPR059019">
    <property type="entry name" value="WHD_CapW"/>
</dbReference>
<dbReference type="Pfam" id="PF26109">
    <property type="entry name" value="WHD_BrxR"/>
    <property type="match status" value="1"/>
</dbReference>
<dbReference type="EMBL" id="AEVO01000102">
    <property type="protein sequence ID" value="EFY06638.1"/>
    <property type="molecule type" value="Genomic_DNA"/>
</dbReference>
<reference evidence="4 5" key="1">
    <citation type="submission" date="2011-01" db="EMBL/GenBank/DDBJ databases">
        <authorList>
            <person name="Weinstock G."/>
            <person name="Sodergren E."/>
            <person name="Clifton S."/>
            <person name="Fulton L."/>
            <person name="Fulton B."/>
            <person name="Courtney L."/>
            <person name="Fronick C."/>
            <person name="Harrison M."/>
            <person name="Strong C."/>
            <person name="Farmer C."/>
            <person name="Delahaunty K."/>
            <person name="Markovic C."/>
            <person name="Hall O."/>
            <person name="Minx P."/>
            <person name="Tomlinson C."/>
            <person name="Mitreva M."/>
            <person name="Hou S."/>
            <person name="Chen J."/>
            <person name="Wollam A."/>
            <person name="Pepin K.H."/>
            <person name="Johnson M."/>
            <person name="Bhonagiri V."/>
            <person name="Zhang X."/>
            <person name="Suruliraj S."/>
            <person name="Warren W."/>
            <person name="Chinwalla A."/>
            <person name="Mardis E.R."/>
            <person name="Wilson R.K."/>
        </authorList>
    </citation>
    <scope>NUCLEOTIDE SEQUENCE [LARGE SCALE GENOMIC DNA]</scope>
    <source>
        <strain evidence="5">DSM 22608 / JCM 16073 / KCTC 15190 / YIT 12066</strain>
    </source>
</reference>
<dbReference type="HOGENOM" id="CLU_054168_2_0_6"/>
<dbReference type="PANTHER" id="PTHR34580:SF3">
    <property type="entry name" value="PROTEIN PAFB"/>
    <property type="match status" value="1"/>
</dbReference>
<gene>
    <name evidence="4" type="ORF">HMPREF9444_01571</name>
</gene>
<dbReference type="eggNOG" id="COG2378">
    <property type="taxonomic scope" value="Bacteria"/>
</dbReference>
<evidence type="ECO:0000259" key="3">
    <source>
        <dbReference type="Pfam" id="PF26109"/>
    </source>
</evidence>
<dbReference type="InterPro" id="IPR059020">
    <property type="entry name" value="CapW_CTD"/>
</dbReference>
<dbReference type="PROSITE" id="PS52050">
    <property type="entry name" value="WYL"/>
    <property type="match status" value="1"/>
</dbReference>
<feature type="domain" description="DNA-binding transcriptional repressor CapW C-terminal dimerisation" evidence="2">
    <location>
        <begin position="250"/>
        <end position="319"/>
    </location>
</feature>
<protein>
    <submittedName>
        <fullName evidence="4">Uncharacterized protein</fullName>
    </submittedName>
</protein>
<dbReference type="InterPro" id="IPR026881">
    <property type="entry name" value="WYL_dom"/>
</dbReference>